<dbReference type="PANTHER" id="PTHR12358:SF106">
    <property type="entry name" value="LIPID KINASE YEGS"/>
    <property type="match status" value="1"/>
</dbReference>
<organism evidence="10 11">
    <name type="scientific">Nocardioides ginsengisoli</name>
    <dbReference type="NCBI Taxonomy" id="363868"/>
    <lineage>
        <taxon>Bacteria</taxon>
        <taxon>Bacillati</taxon>
        <taxon>Actinomycetota</taxon>
        <taxon>Actinomycetes</taxon>
        <taxon>Propionibacteriales</taxon>
        <taxon>Nocardioidaceae</taxon>
        <taxon>Nocardioides</taxon>
    </lineage>
</organism>
<comment type="caution">
    <text evidence="10">The sequence shown here is derived from an EMBL/GenBank/DDBJ whole genome shotgun (WGS) entry which is preliminary data.</text>
</comment>
<dbReference type="EMBL" id="JBHTLX010000020">
    <property type="protein sequence ID" value="MFD1249291.1"/>
    <property type="molecule type" value="Genomic_DNA"/>
</dbReference>
<evidence type="ECO:0000313" key="10">
    <source>
        <dbReference type="EMBL" id="MFD1249291.1"/>
    </source>
</evidence>
<keyword evidence="7" id="KW-0444">Lipid biosynthesis</keyword>
<dbReference type="NCBIfam" id="NF008882">
    <property type="entry name" value="PRK11914.1"/>
    <property type="match status" value="1"/>
</dbReference>
<keyword evidence="8" id="KW-1208">Phospholipid metabolism</keyword>
<dbReference type="GO" id="GO:0004143">
    <property type="term" value="F:ATP-dependent diacylglycerol kinase activity"/>
    <property type="evidence" value="ECO:0007669"/>
    <property type="project" value="UniProtKB-EC"/>
</dbReference>
<keyword evidence="5 10" id="KW-0418">Kinase</keyword>
<dbReference type="SUPFAM" id="SSF111331">
    <property type="entry name" value="NAD kinase/diacylglycerol kinase-like"/>
    <property type="match status" value="1"/>
</dbReference>
<evidence type="ECO:0000256" key="5">
    <source>
        <dbReference type="ARBA" id="ARBA00022777"/>
    </source>
</evidence>
<dbReference type="Proteomes" id="UP001597229">
    <property type="component" value="Unassembled WGS sequence"/>
</dbReference>
<feature type="domain" description="DAGKc" evidence="9">
    <location>
        <begin position="1"/>
        <end position="130"/>
    </location>
</feature>
<keyword evidence="7" id="KW-0594">Phospholipid biosynthesis</keyword>
<protein>
    <submittedName>
        <fullName evidence="10">Diacylglycerol kinase</fullName>
        <ecNumber evidence="10">2.7.1.107</ecNumber>
    </submittedName>
</protein>
<keyword evidence="4" id="KW-0547">Nucleotide-binding</keyword>
<dbReference type="Gene3D" id="3.40.50.10330">
    <property type="entry name" value="Probable inorganic polyphosphate/atp-NAD kinase, domain 1"/>
    <property type="match status" value="1"/>
</dbReference>
<keyword evidence="6" id="KW-0067">ATP-binding</keyword>
<dbReference type="InterPro" id="IPR050187">
    <property type="entry name" value="Lipid_Phosphate_FormReg"/>
</dbReference>
<comment type="similarity">
    <text evidence="2">Belongs to the diacylglycerol/lipid kinase family.</text>
</comment>
<dbReference type="InterPro" id="IPR017438">
    <property type="entry name" value="ATP-NAD_kinase_N"/>
</dbReference>
<keyword evidence="3 10" id="KW-0808">Transferase</keyword>
<evidence type="ECO:0000256" key="3">
    <source>
        <dbReference type="ARBA" id="ARBA00022679"/>
    </source>
</evidence>
<proteinExistence type="inferred from homology"/>
<evidence type="ECO:0000256" key="7">
    <source>
        <dbReference type="ARBA" id="ARBA00023209"/>
    </source>
</evidence>
<dbReference type="Pfam" id="PF19279">
    <property type="entry name" value="YegS_C"/>
    <property type="match status" value="1"/>
</dbReference>
<dbReference type="InterPro" id="IPR045540">
    <property type="entry name" value="YegS/DAGK_C"/>
</dbReference>
<dbReference type="Pfam" id="PF00781">
    <property type="entry name" value="DAGK_cat"/>
    <property type="match status" value="1"/>
</dbReference>
<keyword evidence="11" id="KW-1185">Reference proteome</keyword>
<evidence type="ECO:0000313" key="11">
    <source>
        <dbReference type="Proteomes" id="UP001597229"/>
    </source>
</evidence>
<gene>
    <name evidence="10" type="ORF">ACFQ3F_15945</name>
</gene>
<evidence type="ECO:0000256" key="2">
    <source>
        <dbReference type="ARBA" id="ARBA00005983"/>
    </source>
</evidence>
<comment type="cofactor">
    <cofactor evidence="1">
        <name>Mg(2+)</name>
        <dbReference type="ChEBI" id="CHEBI:18420"/>
    </cofactor>
</comment>
<keyword evidence="7" id="KW-0443">Lipid metabolism</keyword>
<dbReference type="RefSeq" id="WP_367921706.1">
    <property type="nucleotide sequence ID" value="NZ_BAABAC010000049.1"/>
</dbReference>
<reference evidence="11" key="1">
    <citation type="journal article" date="2019" name="Int. J. Syst. Evol. Microbiol.">
        <title>The Global Catalogue of Microorganisms (GCM) 10K type strain sequencing project: providing services to taxonomists for standard genome sequencing and annotation.</title>
        <authorList>
            <consortium name="The Broad Institute Genomics Platform"/>
            <consortium name="The Broad Institute Genome Sequencing Center for Infectious Disease"/>
            <person name="Wu L."/>
            <person name="Ma J."/>
        </authorList>
    </citation>
    <scope>NUCLEOTIDE SEQUENCE [LARGE SCALE GENOMIC DNA]</scope>
    <source>
        <strain evidence="11">CCUG 52478</strain>
    </source>
</reference>
<evidence type="ECO:0000256" key="6">
    <source>
        <dbReference type="ARBA" id="ARBA00022840"/>
    </source>
</evidence>
<sequence>MPRAIVLTNPSSGKGRGARMRDEALPRFHGAGWRTTSLTGRDADEALDLARVAVAEEPDALVLCGGDGMVNLGLQAAAGTEVPVGILPAGTGNDFARYFDLPLRDGVAAAARIVHGSPRTIDLARIGDRYFGGVLAAGFDAVVNERANRMRWPKGQMRYNLATLAELRVFEPRRYVLELDGVERRLDAMLVAVGNGPSFGGGLRITHGAELDDGLLDVVLIKPLGRMELVRTYPKLFDGSHVSHPQYERHRVKRVTVASAGIVGYADGERFGPLPLTVECVPSAARVIA</sequence>
<accession>A0ABW3W1W6</accession>
<dbReference type="EC" id="2.7.1.107" evidence="10"/>
<dbReference type="PROSITE" id="PS50146">
    <property type="entry name" value="DAGK"/>
    <property type="match status" value="1"/>
</dbReference>
<dbReference type="SMART" id="SM00046">
    <property type="entry name" value="DAGKc"/>
    <property type="match status" value="1"/>
</dbReference>
<evidence type="ECO:0000256" key="4">
    <source>
        <dbReference type="ARBA" id="ARBA00022741"/>
    </source>
</evidence>
<dbReference type="Gene3D" id="2.60.200.40">
    <property type="match status" value="1"/>
</dbReference>
<dbReference type="InterPro" id="IPR001206">
    <property type="entry name" value="Diacylglycerol_kinase_cat_dom"/>
</dbReference>
<evidence type="ECO:0000259" key="9">
    <source>
        <dbReference type="PROSITE" id="PS50146"/>
    </source>
</evidence>
<evidence type="ECO:0000256" key="8">
    <source>
        <dbReference type="ARBA" id="ARBA00023264"/>
    </source>
</evidence>
<dbReference type="PANTHER" id="PTHR12358">
    <property type="entry name" value="SPHINGOSINE KINASE"/>
    <property type="match status" value="1"/>
</dbReference>
<dbReference type="InterPro" id="IPR016064">
    <property type="entry name" value="NAD/diacylglycerol_kinase_sf"/>
</dbReference>
<evidence type="ECO:0000256" key="1">
    <source>
        <dbReference type="ARBA" id="ARBA00001946"/>
    </source>
</evidence>
<name>A0ABW3W1W6_9ACTN</name>